<keyword evidence="2" id="KW-1185">Reference proteome</keyword>
<feature type="non-terminal residue" evidence="1">
    <location>
        <position position="265"/>
    </location>
</feature>
<organism evidence="1 2">
    <name type="scientific">Calycina marina</name>
    <dbReference type="NCBI Taxonomy" id="1763456"/>
    <lineage>
        <taxon>Eukaryota</taxon>
        <taxon>Fungi</taxon>
        <taxon>Dikarya</taxon>
        <taxon>Ascomycota</taxon>
        <taxon>Pezizomycotina</taxon>
        <taxon>Leotiomycetes</taxon>
        <taxon>Helotiales</taxon>
        <taxon>Pezizellaceae</taxon>
        <taxon>Calycina</taxon>
    </lineage>
</organism>
<gene>
    <name evidence="1" type="ORF">BJ878DRAFT_560153</name>
</gene>
<reference evidence="1" key="1">
    <citation type="journal article" date="2021" name="IMA Fungus">
        <title>Genomic characterization of three marine fungi, including Emericellopsis atlantica sp. nov. with signatures of a generalist lifestyle and marine biomass degradation.</title>
        <authorList>
            <person name="Hagestad O.C."/>
            <person name="Hou L."/>
            <person name="Andersen J.H."/>
            <person name="Hansen E.H."/>
            <person name="Altermark B."/>
            <person name="Li C."/>
            <person name="Kuhnert E."/>
            <person name="Cox R.J."/>
            <person name="Crous P.W."/>
            <person name="Spatafora J.W."/>
            <person name="Lail K."/>
            <person name="Amirebrahimi M."/>
            <person name="Lipzen A."/>
            <person name="Pangilinan J."/>
            <person name="Andreopoulos W."/>
            <person name="Hayes R.D."/>
            <person name="Ng V."/>
            <person name="Grigoriev I.V."/>
            <person name="Jackson S.A."/>
            <person name="Sutton T.D.S."/>
            <person name="Dobson A.D.W."/>
            <person name="Rama T."/>
        </authorList>
    </citation>
    <scope>NUCLEOTIDE SEQUENCE</scope>
    <source>
        <strain evidence="1">TRa3180A</strain>
    </source>
</reference>
<sequence>LPIGTLPVYMVAELKYEVPGLFLEKSEGRQKFMVVYNRYFYSLGAVAAKAKEIQKREQEYDAIDRILFEIGYMLNHFAFEWRLEEVNHPMGAASVEDANIAGATVLVFAAIGKAALAFAHQLKHGRPDDTKPQIVVAVGSNASSPFTENTYRCGRVLECDYDIKTGKSLSMDLGVSVEDEIILVDFRARDGAVQRWLKIPKGNKNALLVGVAGGVVPETSQQALGKFMATAQSGIIDARVNVSDLSDAGIRMIRNTEYFEGAARD</sequence>
<dbReference type="OrthoDB" id="192702at2759"/>
<evidence type="ECO:0000313" key="1">
    <source>
        <dbReference type="EMBL" id="KAG9240684.1"/>
    </source>
</evidence>
<evidence type="ECO:0000313" key="2">
    <source>
        <dbReference type="Proteomes" id="UP000887226"/>
    </source>
</evidence>
<dbReference type="Proteomes" id="UP000887226">
    <property type="component" value="Unassembled WGS sequence"/>
</dbReference>
<proteinExistence type="predicted"/>
<dbReference type="AlphaFoldDB" id="A0A9P7YVQ2"/>
<name>A0A9P7YVQ2_9HELO</name>
<accession>A0A9P7YVQ2</accession>
<dbReference type="Pfam" id="PF11017">
    <property type="entry name" value="DUF2855"/>
    <property type="match status" value="1"/>
</dbReference>
<protein>
    <submittedName>
        <fullName evidence="1">Uncharacterized protein</fullName>
    </submittedName>
</protein>
<dbReference type="EMBL" id="MU254370">
    <property type="protein sequence ID" value="KAG9240684.1"/>
    <property type="molecule type" value="Genomic_DNA"/>
</dbReference>
<dbReference type="InterPro" id="IPR021276">
    <property type="entry name" value="DUF2855"/>
</dbReference>
<comment type="caution">
    <text evidence="1">The sequence shown here is derived from an EMBL/GenBank/DDBJ whole genome shotgun (WGS) entry which is preliminary data.</text>
</comment>
<feature type="non-terminal residue" evidence="1">
    <location>
        <position position="1"/>
    </location>
</feature>